<proteinExistence type="predicted"/>
<keyword evidence="3" id="KW-1185">Reference proteome</keyword>
<keyword evidence="1" id="KW-0472">Membrane</keyword>
<dbReference type="EMBL" id="BAAFGK010000004">
    <property type="protein sequence ID" value="GAB0057039.1"/>
    <property type="molecule type" value="Genomic_DNA"/>
</dbReference>
<keyword evidence="1" id="KW-1133">Transmembrane helix</keyword>
<dbReference type="Pfam" id="PF04392">
    <property type="entry name" value="ABC_sub_bind"/>
    <property type="match status" value="1"/>
</dbReference>
<reference evidence="2 3" key="2">
    <citation type="submission" date="2024-09" db="EMBL/GenBank/DDBJ databases">
        <title>Draft genome sequence of Candidatus Magnetaquicoccaceae bacterium FCR-1.</title>
        <authorList>
            <person name="Shimoshige H."/>
            <person name="Shimamura S."/>
            <person name="Taoka A."/>
            <person name="Kobayashi H."/>
            <person name="Maekawa T."/>
        </authorList>
    </citation>
    <scope>NUCLEOTIDE SEQUENCE [LARGE SCALE GENOMIC DNA]</scope>
    <source>
        <strain evidence="2 3">FCR-1</strain>
    </source>
</reference>
<dbReference type="PANTHER" id="PTHR35271:SF1">
    <property type="entry name" value="ABC TRANSPORTER, SUBSTRATE-BINDING LIPOPROTEIN"/>
    <property type="match status" value="1"/>
</dbReference>
<keyword evidence="1" id="KW-0812">Transmembrane</keyword>
<organism evidence="2 3">
    <name type="scientific">Candidatus Magnetaquiglobus chichijimensis</name>
    <dbReference type="NCBI Taxonomy" id="3141448"/>
    <lineage>
        <taxon>Bacteria</taxon>
        <taxon>Pseudomonadati</taxon>
        <taxon>Pseudomonadota</taxon>
        <taxon>Magnetococcia</taxon>
        <taxon>Magnetococcales</taxon>
        <taxon>Candidatus Magnetaquicoccaceae</taxon>
        <taxon>Candidatus Magnetaquiglobus</taxon>
    </lineage>
</organism>
<protein>
    <recommendedName>
        <fullName evidence="4">ABC-type sugar transport system, ATPase component</fullName>
    </recommendedName>
</protein>
<dbReference type="RefSeq" id="WP_420904750.1">
    <property type="nucleotide sequence ID" value="NZ_BAAFGK010000004.1"/>
</dbReference>
<dbReference type="InterPro" id="IPR007487">
    <property type="entry name" value="ABC_transpt-TYRBP-like"/>
</dbReference>
<evidence type="ECO:0000313" key="2">
    <source>
        <dbReference type="EMBL" id="GAB0057039.1"/>
    </source>
</evidence>
<feature type="transmembrane region" description="Helical" evidence="1">
    <location>
        <begin position="12"/>
        <end position="29"/>
    </location>
</feature>
<reference evidence="2 3" key="1">
    <citation type="submission" date="2024-05" db="EMBL/GenBank/DDBJ databases">
        <authorList>
            <consortium name="Candidatus Magnetaquicoccaceae bacterium FCR-1 genome sequencing consortium"/>
            <person name="Shimoshige H."/>
            <person name="Shimamura S."/>
            <person name="Taoka A."/>
            <person name="Kobayashi H."/>
            <person name="Maekawa T."/>
        </authorList>
    </citation>
    <scope>NUCLEOTIDE SEQUENCE [LARGE SCALE GENOMIC DNA]</scope>
    <source>
        <strain evidence="2 3">FCR-1</strain>
    </source>
</reference>
<evidence type="ECO:0000256" key="1">
    <source>
        <dbReference type="SAM" id="Phobius"/>
    </source>
</evidence>
<gene>
    <name evidence="2" type="ORF">SIID45300_01359</name>
</gene>
<dbReference type="Proteomes" id="UP001628193">
    <property type="component" value="Unassembled WGS sequence"/>
</dbReference>
<accession>A0ABQ0C821</accession>
<evidence type="ECO:0008006" key="4">
    <source>
        <dbReference type="Google" id="ProtNLM"/>
    </source>
</evidence>
<dbReference type="PANTHER" id="PTHR35271">
    <property type="entry name" value="ABC TRANSPORTER, SUBSTRATE-BINDING LIPOPROTEIN-RELATED"/>
    <property type="match status" value="1"/>
</dbReference>
<comment type="caution">
    <text evidence="2">The sequence shown here is derived from an EMBL/GenBank/DDBJ whole genome shotgun (WGS) entry which is preliminary data.</text>
</comment>
<sequence>MNRSSWSLQKWLIGFFCIASVLVTGWFNANKPRLVILQSYDKSYSWTKDVNIGINRVLDAHRDYTINWYYLDTKRHPWTEFKTNAGQAMRRMLNASPPDVLLAVDDDAQQFVTRHLLNHPTIRIVFSGVNNPPEDYGFDKADNITGILERKPWAALRETLLILAEYNNLKKPLTIQFLGDQSDSVIADEIDFREFDMTPIQVVDSRLVNTFAEWKQALAESAGKVDFLITTNYRKIKRTEGSNDLMPPRELIDWSEKHSPTPLIGTNAFYAEDGGMLAIGTSPYEQGEVAAHMVVELLSNDKSPKQLPMRSTEQFVVAVRSKLLADRNLKLPKVYESAARSINKYY</sequence>
<name>A0ABQ0C821_9PROT</name>
<evidence type="ECO:0000313" key="3">
    <source>
        <dbReference type="Proteomes" id="UP001628193"/>
    </source>
</evidence>
<dbReference type="Gene3D" id="3.40.50.2300">
    <property type="match status" value="2"/>
</dbReference>